<gene>
    <name evidence="2" type="ORF">IMSHALPRED_006902</name>
</gene>
<organism evidence="2 3">
    <name type="scientific">Imshaugia aleurites</name>
    <dbReference type="NCBI Taxonomy" id="172621"/>
    <lineage>
        <taxon>Eukaryota</taxon>
        <taxon>Fungi</taxon>
        <taxon>Dikarya</taxon>
        <taxon>Ascomycota</taxon>
        <taxon>Pezizomycotina</taxon>
        <taxon>Lecanoromycetes</taxon>
        <taxon>OSLEUM clade</taxon>
        <taxon>Lecanoromycetidae</taxon>
        <taxon>Lecanorales</taxon>
        <taxon>Lecanorineae</taxon>
        <taxon>Parmeliaceae</taxon>
        <taxon>Imshaugia</taxon>
    </lineage>
</organism>
<feature type="region of interest" description="Disordered" evidence="1">
    <location>
        <begin position="92"/>
        <end position="216"/>
    </location>
</feature>
<name>A0A8H3FRY2_9LECA</name>
<dbReference type="Gene3D" id="3.40.50.1000">
    <property type="entry name" value="HAD superfamily/HAD-like"/>
    <property type="match status" value="2"/>
</dbReference>
<evidence type="ECO:0000256" key="1">
    <source>
        <dbReference type="SAM" id="MobiDB-lite"/>
    </source>
</evidence>
<proteinExistence type="predicted"/>
<dbReference type="Pfam" id="PF00702">
    <property type="entry name" value="Hydrolase"/>
    <property type="match status" value="1"/>
</dbReference>
<dbReference type="PANTHER" id="PTHR47829">
    <property type="entry name" value="HYDROLASE, PUTATIVE (AFU_ORTHOLOGUE AFUA_1G12880)-RELATED"/>
    <property type="match status" value="1"/>
</dbReference>
<feature type="compositionally biased region" description="Polar residues" evidence="1">
    <location>
        <begin position="188"/>
        <end position="197"/>
    </location>
</feature>
<sequence>MAPQKPPKVVLFDVGGVCVLSPFQGIIDFERSNHLPKDWVNYAIRYSSPNGYWQRLERGEIKMDAEFFKGFTADLHNKNAWKEFHTSFRNERKKLRDMADPTRLGDPVSLKAETADSEPTDQDRGAQSSASKQKSSEDGPDKGRPSLSKLAKDTTIGDPVSMESEEVVESSSQSSVKEESTPDAQVVPPSSSGNSEPSLPPVPSINGESLFSSMMGSSRHPDPYIFPALERLLSQNDRPIIGALSNTVIYPPGHPWSRKELSSSSSNPSVADAFLSNPNGYFDVYIASAEVGMRKPSRDIYDLAVQRLDDFDKQKGGEGIKPDDIVFLDDIGENLKTGREVGMKTIRVQLGKTWRAVKELEGILGGADLMDEKTRRAKL</sequence>
<dbReference type="Proteomes" id="UP000664534">
    <property type="component" value="Unassembled WGS sequence"/>
</dbReference>
<reference evidence="2" key="1">
    <citation type="submission" date="2021-03" db="EMBL/GenBank/DDBJ databases">
        <authorList>
            <person name="Tagirdzhanova G."/>
        </authorList>
    </citation>
    <scope>NUCLEOTIDE SEQUENCE</scope>
</reference>
<evidence type="ECO:0008006" key="4">
    <source>
        <dbReference type="Google" id="ProtNLM"/>
    </source>
</evidence>
<dbReference type="InterPro" id="IPR052898">
    <property type="entry name" value="ACAD10-like"/>
</dbReference>
<accession>A0A8H3FRY2</accession>
<dbReference type="InterPro" id="IPR023214">
    <property type="entry name" value="HAD_sf"/>
</dbReference>
<keyword evidence="3" id="KW-1185">Reference proteome</keyword>
<comment type="caution">
    <text evidence="2">The sequence shown here is derived from an EMBL/GenBank/DDBJ whole genome shotgun (WGS) entry which is preliminary data.</text>
</comment>
<evidence type="ECO:0000313" key="2">
    <source>
        <dbReference type="EMBL" id="CAF9926196.1"/>
    </source>
</evidence>
<dbReference type="SUPFAM" id="SSF56784">
    <property type="entry name" value="HAD-like"/>
    <property type="match status" value="1"/>
</dbReference>
<feature type="compositionally biased region" description="Basic and acidic residues" evidence="1">
    <location>
        <begin position="134"/>
        <end position="144"/>
    </location>
</feature>
<dbReference type="AlphaFoldDB" id="A0A8H3FRY2"/>
<dbReference type="EMBL" id="CAJPDT010000042">
    <property type="protein sequence ID" value="CAF9926196.1"/>
    <property type="molecule type" value="Genomic_DNA"/>
</dbReference>
<feature type="compositionally biased region" description="Polar residues" evidence="1">
    <location>
        <begin position="206"/>
        <end position="216"/>
    </location>
</feature>
<dbReference type="InterPro" id="IPR036412">
    <property type="entry name" value="HAD-like_sf"/>
</dbReference>
<protein>
    <recommendedName>
        <fullName evidence="4">Epoxide hydrolase</fullName>
    </recommendedName>
</protein>
<dbReference type="OrthoDB" id="1694274at2759"/>
<evidence type="ECO:0000313" key="3">
    <source>
        <dbReference type="Proteomes" id="UP000664534"/>
    </source>
</evidence>
<dbReference type="PANTHER" id="PTHR47829:SF1">
    <property type="entry name" value="HAD FAMILY PHOSPHATASE"/>
    <property type="match status" value="1"/>
</dbReference>